<reference evidence="3" key="1">
    <citation type="submission" date="2019-10" db="EMBL/GenBank/DDBJ databases">
        <title>Draft genome sequece of Microseira wollei NIES-4236.</title>
        <authorList>
            <person name="Yamaguchi H."/>
            <person name="Suzuki S."/>
            <person name="Kawachi M."/>
        </authorList>
    </citation>
    <scope>NUCLEOTIDE SEQUENCE</scope>
    <source>
        <strain evidence="3">NIES-4236</strain>
    </source>
</reference>
<dbReference type="AlphaFoldDB" id="A0AAV3XK44"/>
<keyword evidence="2" id="KW-0812">Transmembrane</keyword>
<evidence type="ECO:0000313" key="3">
    <source>
        <dbReference type="EMBL" id="GET41881.1"/>
    </source>
</evidence>
<evidence type="ECO:0000256" key="1">
    <source>
        <dbReference type="SAM" id="MobiDB-lite"/>
    </source>
</evidence>
<keyword evidence="4" id="KW-1185">Reference proteome</keyword>
<protein>
    <recommendedName>
        <fullName evidence="5">Cell division protein FtsL</fullName>
    </recommendedName>
</protein>
<evidence type="ECO:0000256" key="2">
    <source>
        <dbReference type="SAM" id="Phobius"/>
    </source>
</evidence>
<dbReference type="Proteomes" id="UP001050975">
    <property type="component" value="Unassembled WGS sequence"/>
</dbReference>
<name>A0AAV3XK44_9CYAN</name>
<feature type="region of interest" description="Disordered" evidence="1">
    <location>
        <begin position="96"/>
        <end position="116"/>
    </location>
</feature>
<feature type="compositionally biased region" description="Polar residues" evidence="1">
    <location>
        <begin position="1"/>
        <end position="10"/>
    </location>
</feature>
<accession>A0AAV3XK44</accession>
<feature type="transmembrane region" description="Helical" evidence="2">
    <location>
        <begin position="43"/>
        <end position="61"/>
    </location>
</feature>
<evidence type="ECO:0000313" key="4">
    <source>
        <dbReference type="Proteomes" id="UP001050975"/>
    </source>
</evidence>
<feature type="compositionally biased region" description="Polar residues" evidence="1">
    <location>
        <begin position="98"/>
        <end position="109"/>
    </location>
</feature>
<gene>
    <name evidence="3" type="ORF">MiSe_66950</name>
</gene>
<dbReference type="EMBL" id="BLAY01000138">
    <property type="protein sequence ID" value="GET41881.1"/>
    <property type="molecule type" value="Genomic_DNA"/>
</dbReference>
<keyword evidence="2" id="KW-1133">Transmembrane helix</keyword>
<proteinExistence type="predicted"/>
<dbReference type="RefSeq" id="WP_226588579.1">
    <property type="nucleotide sequence ID" value="NZ_BLAY01000138.1"/>
</dbReference>
<feature type="region of interest" description="Disordered" evidence="1">
    <location>
        <begin position="1"/>
        <end position="29"/>
    </location>
</feature>
<sequence>MKATQSSRSPLQAPEPRRRTRRVQNQRRSQSYRAIALETFAKLAVNVTLSIAAVAALVQLLPYHLSTQTKLGEIGQEVKQTQARVNGLQNEFKRAFDPQQSKSVMQDNSPRVDPERRQIILREKNADAEENLTGPQD</sequence>
<keyword evidence="2" id="KW-0472">Membrane</keyword>
<organism evidence="3 4">
    <name type="scientific">Microseira wollei NIES-4236</name>
    <dbReference type="NCBI Taxonomy" id="2530354"/>
    <lineage>
        <taxon>Bacteria</taxon>
        <taxon>Bacillati</taxon>
        <taxon>Cyanobacteriota</taxon>
        <taxon>Cyanophyceae</taxon>
        <taxon>Oscillatoriophycideae</taxon>
        <taxon>Aerosakkonematales</taxon>
        <taxon>Aerosakkonemataceae</taxon>
        <taxon>Microseira</taxon>
    </lineage>
</organism>
<comment type="caution">
    <text evidence="3">The sequence shown here is derived from an EMBL/GenBank/DDBJ whole genome shotgun (WGS) entry which is preliminary data.</text>
</comment>
<evidence type="ECO:0008006" key="5">
    <source>
        <dbReference type="Google" id="ProtNLM"/>
    </source>
</evidence>